<dbReference type="Proteomes" id="UP000002745">
    <property type="component" value="Chromosome"/>
</dbReference>
<dbReference type="Gene3D" id="3.40.710.10">
    <property type="entry name" value="DD-peptidase/beta-lactamase superfamily"/>
    <property type="match status" value="1"/>
</dbReference>
<evidence type="ECO:0000259" key="1">
    <source>
        <dbReference type="Pfam" id="PF00144"/>
    </source>
</evidence>
<name>C6XLR2_HIRBI</name>
<dbReference type="HOGENOM" id="CLU_035614_3_0_5"/>
<dbReference type="PANTHER" id="PTHR43319:SF3">
    <property type="entry name" value="BETA-LACTAMASE-RELATED DOMAIN-CONTAINING PROTEIN"/>
    <property type="match status" value="1"/>
</dbReference>
<sequence>MTDNITGYVAPGFEAVQDAFELNFADARERSPSDLQDLGAGFAAYIGNELVVNLTGGWKDRRKSIAWTQDTLVPVYSTTKPISALTACMELFDKLENPYEIPVAQVWPEFAAQGKEDVTIGQMLSHQAGLPGFVNEINPDLWFDSHALANELANTAPMWTPGDGSGYHPLTWGYLIAELVWRVSGKTLGTQLKNKITNADGADPNKEIIDFWIGTPVSEHERVSEIVRPTKAPELGELNEFRKTAFLTKWASPNRGGSEWRTMEIPSANGHGTAQAVARLYSAFANEGNIGDNHIISSEGQFEAFKQRRSFGQDRILPYTMEFAAGVMRNNNRIYGPNIDTLGHAGWGGSMGFGDPDRNLSAAYVMNRQSNQLQTDERSQRLISALYGCL</sequence>
<gene>
    <name evidence="2" type="ordered locus">Hbal_0266</name>
</gene>
<accession>C6XLR2</accession>
<dbReference type="Pfam" id="PF00144">
    <property type="entry name" value="Beta-lactamase"/>
    <property type="match status" value="1"/>
</dbReference>
<dbReference type="STRING" id="582402.Hbal_0266"/>
<dbReference type="AlphaFoldDB" id="C6XLR2"/>
<proteinExistence type="predicted"/>
<dbReference type="InterPro" id="IPR052907">
    <property type="entry name" value="Beta-lactamase/esterase"/>
</dbReference>
<dbReference type="eggNOG" id="COG1680">
    <property type="taxonomic scope" value="Bacteria"/>
</dbReference>
<organism evidence="2 3">
    <name type="scientific">Hirschia baltica (strain ATCC 49814 / DSM 5838 / IFAM 1418)</name>
    <dbReference type="NCBI Taxonomy" id="582402"/>
    <lineage>
        <taxon>Bacteria</taxon>
        <taxon>Pseudomonadati</taxon>
        <taxon>Pseudomonadota</taxon>
        <taxon>Alphaproteobacteria</taxon>
        <taxon>Hyphomonadales</taxon>
        <taxon>Hyphomonadaceae</taxon>
        <taxon>Hirschia</taxon>
    </lineage>
</organism>
<dbReference type="KEGG" id="hba:Hbal_0266"/>
<reference evidence="3" key="1">
    <citation type="journal article" date="2011" name="J. Bacteriol.">
        <title>Genome sequences of eight morphologically diverse alphaproteobacteria.</title>
        <authorList>
            <consortium name="US DOE Joint Genome Institute"/>
            <person name="Brown P.J."/>
            <person name="Kysela D.T."/>
            <person name="Buechlein A."/>
            <person name="Hemmerich C."/>
            <person name="Brun Y.V."/>
        </authorList>
    </citation>
    <scope>NUCLEOTIDE SEQUENCE [LARGE SCALE GENOMIC DNA]</scope>
    <source>
        <strain evidence="3">ATCC 49814 / DSM 5838 / IFAM 1418</strain>
    </source>
</reference>
<dbReference type="OrthoDB" id="5705574at2"/>
<keyword evidence="3" id="KW-1185">Reference proteome</keyword>
<dbReference type="InterPro" id="IPR001466">
    <property type="entry name" value="Beta-lactam-related"/>
</dbReference>
<dbReference type="PANTHER" id="PTHR43319">
    <property type="entry name" value="BETA-LACTAMASE-RELATED"/>
    <property type="match status" value="1"/>
</dbReference>
<evidence type="ECO:0000313" key="2">
    <source>
        <dbReference type="EMBL" id="ACT57968.1"/>
    </source>
</evidence>
<dbReference type="RefSeq" id="WP_012778126.1">
    <property type="nucleotide sequence ID" value="NC_012982.1"/>
</dbReference>
<dbReference type="InterPro" id="IPR012338">
    <property type="entry name" value="Beta-lactam/transpept-like"/>
</dbReference>
<dbReference type="EMBL" id="CP001678">
    <property type="protein sequence ID" value="ACT57968.1"/>
    <property type="molecule type" value="Genomic_DNA"/>
</dbReference>
<dbReference type="SUPFAM" id="SSF56601">
    <property type="entry name" value="beta-lactamase/transpeptidase-like"/>
    <property type="match status" value="1"/>
</dbReference>
<protein>
    <submittedName>
        <fullName evidence="2">Beta-lactamase</fullName>
    </submittedName>
</protein>
<feature type="domain" description="Beta-lactamase-related" evidence="1">
    <location>
        <begin position="38"/>
        <end position="375"/>
    </location>
</feature>
<evidence type="ECO:0000313" key="3">
    <source>
        <dbReference type="Proteomes" id="UP000002745"/>
    </source>
</evidence>